<keyword evidence="3" id="KW-0411">Iron-sulfur</keyword>
<evidence type="ECO:0000256" key="2">
    <source>
        <dbReference type="ARBA" id="ARBA00023004"/>
    </source>
</evidence>
<evidence type="ECO:0000256" key="3">
    <source>
        <dbReference type="ARBA" id="ARBA00023014"/>
    </source>
</evidence>
<evidence type="ECO:0000259" key="4">
    <source>
        <dbReference type="PROSITE" id="PS51379"/>
    </source>
</evidence>
<feature type="domain" description="4Fe-4S ferredoxin-type" evidence="4">
    <location>
        <begin position="155"/>
        <end position="186"/>
    </location>
</feature>
<dbReference type="PANTHER" id="PTHR42827:SF1">
    <property type="entry name" value="IRON-SULFUR CLUSTER-BINDING PROTEIN"/>
    <property type="match status" value="1"/>
</dbReference>
<dbReference type="InterPro" id="IPR017900">
    <property type="entry name" value="4Fe4S_Fe_S_CS"/>
</dbReference>
<dbReference type="AlphaFoldDB" id="A0A371J2Q4"/>
<dbReference type="InterPro" id="IPR017896">
    <property type="entry name" value="4Fe4S_Fe-S-bd"/>
</dbReference>
<proteinExistence type="predicted"/>
<keyword evidence="1" id="KW-0479">Metal-binding</keyword>
<evidence type="ECO:0000313" key="5">
    <source>
        <dbReference type="EMBL" id="RDY26957.1"/>
    </source>
</evidence>
<gene>
    <name evidence="5" type="ORF">CHL78_011520</name>
</gene>
<organism evidence="5 6">
    <name type="scientific">Romboutsia weinsteinii</name>
    <dbReference type="NCBI Taxonomy" id="2020949"/>
    <lineage>
        <taxon>Bacteria</taxon>
        <taxon>Bacillati</taxon>
        <taxon>Bacillota</taxon>
        <taxon>Clostridia</taxon>
        <taxon>Peptostreptococcales</taxon>
        <taxon>Peptostreptococcaceae</taxon>
        <taxon>Romboutsia</taxon>
    </lineage>
</organism>
<dbReference type="GO" id="GO:0046872">
    <property type="term" value="F:metal ion binding"/>
    <property type="evidence" value="ECO:0007669"/>
    <property type="project" value="UniProtKB-KW"/>
</dbReference>
<protein>
    <submittedName>
        <fullName evidence="5">4Fe-4S ferredoxin</fullName>
    </submittedName>
</protein>
<evidence type="ECO:0000313" key="6">
    <source>
        <dbReference type="Proteomes" id="UP000215694"/>
    </source>
</evidence>
<keyword evidence="2" id="KW-0408">Iron</keyword>
<comment type="caution">
    <text evidence="5">The sequence shown here is derived from an EMBL/GenBank/DDBJ whole genome shotgun (WGS) entry which is preliminary data.</text>
</comment>
<name>A0A371J2Q4_9FIRM</name>
<keyword evidence="6" id="KW-1185">Reference proteome</keyword>
<evidence type="ECO:0000256" key="1">
    <source>
        <dbReference type="ARBA" id="ARBA00022723"/>
    </source>
</evidence>
<reference evidence="5 6" key="1">
    <citation type="journal article" date="2017" name="Genome Announc.">
        <title>Draft Genome Sequence of Romboutsia weinsteinii sp. nov. Strain CCRI-19649(T) Isolated from Surface Water.</title>
        <authorList>
            <person name="Maheux A.F."/>
            <person name="Boudreau D.K."/>
            <person name="Berube E."/>
            <person name="Boissinot M."/>
            <person name="Cantin P."/>
            <person name="Raymond F."/>
            <person name="Corbeil J."/>
            <person name="Omar R.F."/>
            <person name="Bergeron M.G."/>
        </authorList>
    </citation>
    <scope>NUCLEOTIDE SEQUENCE [LARGE SCALE GENOMIC DNA]</scope>
    <source>
        <strain evidence="5 6">CCRI-19649</strain>
    </source>
</reference>
<dbReference type="PROSITE" id="PS00198">
    <property type="entry name" value="4FE4S_FER_1"/>
    <property type="match status" value="1"/>
</dbReference>
<sequence length="209" mass="24024">MVILNKNMIKGIDDMDEYTRQLKKYIDEVCLDKGALLTGYTRIRKLTNTLVIAYPYPEEIFTKSFSYKVKRLREEYIKNKEIHKSLSNTLRNEGYFLKEKTVLSVYGDLRPIARSANLGDWGVNGLIVNERYGSNMLFSTIFTDAPIIDEKDLVHQINNNNKIKRCKNCGKCMNNCPGKAFESGIFNVKKCLPYALRGCCQCMKSCSLQ</sequence>
<dbReference type="Proteomes" id="UP000215694">
    <property type="component" value="Unassembled WGS sequence"/>
</dbReference>
<dbReference type="GO" id="GO:0051536">
    <property type="term" value="F:iron-sulfur cluster binding"/>
    <property type="evidence" value="ECO:0007669"/>
    <property type="project" value="UniProtKB-KW"/>
</dbReference>
<dbReference type="SUPFAM" id="SSF54862">
    <property type="entry name" value="4Fe-4S ferredoxins"/>
    <property type="match status" value="1"/>
</dbReference>
<dbReference type="PROSITE" id="PS51379">
    <property type="entry name" value="4FE4S_FER_2"/>
    <property type="match status" value="1"/>
</dbReference>
<dbReference type="PANTHER" id="PTHR42827">
    <property type="entry name" value="IRON-SULFUR CLUSTER-BINDING PROTEIN-RELATED"/>
    <property type="match status" value="1"/>
</dbReference>
<accession>A0A371J2Q4</accession>
<dbReference type="EMBL" id="NOJY02000018">
    <property type="protein sequence ID" value="RDY26957.1"/>
    <property type="molecule type" value="Genomic_DNA"/>
</dbReference>